<feature type="transmembrane region" description="Helical" evidence="1">
    <location>
        <begin position="132"/>
        <end position="153"/>
    </location>
</feature>
<dbReference type="EMBL" id="JAOTPV010000001">
    <property type="protein sequence ID" value="KAJ4490728.1"/>
    <property type="molecule type" value="Genomic_DNA"/>
</dbReference>
<keyword evidence="1" id="KW-0812">Transmembrane</keyword>
<protein>
    <recommendedName>
        <fullName evidence="4">MARVEL domain-containing protein</fullName>
    </recommendedName>
</protein>
<evidence type="ECO:0008006" key="4">
    <source>
        <dbReference type="Google" id="ProtNLM"/>
    </source>
</evidence>
<evidence type="ECO:0000256" key="1">
    <source>
        <dbReference type="SAM" id="Phobius"/>
    </source>
</evidence>
<proteinExistence type="predicted"/>
<comment type="caution">
    <text evidence="2">The sequence shown here is derived from an EMBL/GenBank/DDBJ whole genome shotgun (WGS) entry which is preliminary data.</text>
</comment>
<reference evidence="2" key="1">
    <citation type="submission" date="2022-08" db="EMBL/GenBank/DDBJ databases">
        <title>A Global Phylogenomic Analysis of the Shiitake Genus Lentinula.</title>
        <authorList>
            <consortium name="DOE Joint Genome Institute"/>
            <person name="Sierra-Patev S."/>
            <person name="Min B."/>
            <person name="Naranjo-Ortiz M."/>
            <person name="Looney B."/>
            <person name="Konkel Z."/>
            <person name="Slot J.C."/>
            <person name="Sakamoto Y."/>
            <person name="Steenwyk J.L."/>
            <person name="Rokas A."/>
            <person name="Carro J."/>
            <person name="Camarero S."/>
            <person name="Ferreira P."/>
            <person name="Molpeceres G."/>
            <person name="Ruiz-Duenas F.J."/>
            <person name="Serrano A."/>
            <person name="Henrissat B."/>
            <person name="Drula E."/>
            <person name="Hughes K.W."/>
            <person name="Mata J.L."/>
            <person name="Ishikawa N.K."/>
            <person name="Vargas-Isla R."/>
            <person name="Ushijima S."/>
            <person name="Smith C.A."/>
            <person name="Ahrendt S."/>
            <person name="Andreopoulos W."/>
            <person name="He G."/>
            <person name="Labutti K."/>
            <person name="Lipzen A."/>
            <person name="Ng V."/>
            <person name="Riley R."/>
            <person name="Sandor L."/>
            <person name="Barry K."/>
            <person name="Martinez A.T."/>
            <person name="Xiao Y."/>
            <person name="Gibbons J.G."/>
            <person name="Terashima K."/>
            <person name="Grigoriev I.V."/>
            <person name="Hibbett D.S."/>
        </authorList>
    </citation>
    <scope>NUCLEOTIDE SEQUENCE</scope>
    <source>
        <strain evidence="2">JLM2183</strain>
    </source>
</reference>
<dbReference type="AlphaFoldDB" id="A0A9W9AX28"/>
<keyword evidence="1" id="KW-0472">Membrane</keyword>
<evidence type="ECO:0000313" key="3">
    <source>
        <dbReference type="Proteomes" id="UP001150266"/>
    </source>
</evidence>
<evidence type="ECO:0000313" key="2">
    <source>
        <dbReference type="EMBL" id="KAJ4490728.1"/>
    </source>
</evidence>
<dbReference type="Proteomes" id="UP001150266">
    <property type="component" value="Unassembled WGS sequence"/>
</dbReference>
<keyword evidence="1" id="KW-1133">Transmembrane helix</keyword>
<name>A0A9W9AX28_9AGAR</name>
<accession>A0A9W9AX28</accession>
<organism evidence="2 3">
    <name type="scientific">Lentinula aciculospora</name>
    <dbReference type="NCBI Taxonomy" id="153920"/>
    <lineage>
        <taxon>Eukaryota</taxon>
        <taxon>Fungi</taxon>
        <taxon>Dikarya</taxon>
        <taxon>Basidiomycota</taxon>
        <taxon>Agaricomycotina</taxon>
        <taxon>Agaricomycetes</taxon>
        <taxon>Agaricomycetidae</taxon>
        <taxon>Agaricales</taxon>
        <taxon>Marasmiineae</taxon>
        <taxon>Omphalotaceae</taxon>
        <taxon>Lentinula</taxon>
    </lineage>
</organism>
<gene>
    <name evidence="2" type="ORF">J3R30DRAFT_126076</name>
</gene>
<sequence>MGKLRWIRIGLYGALLAFSLILLALACARINYTLHIPRGDPLNGGRDFYDPVIPELIFATLITLGWSSLMLFLFFSNTLNLRFPKLYGDELIGLAILWFFWIGGAGAASRLWGDLSFCQQFQACQILSALEAFAWIGWLILTVMIVLQVVVVLSSRNGGGKGIAEPLPTWGSNDGVEERKQNVGVAV</sequence>
<feature type="transmembrane region" description="Helical" evidence="1">
    <location>
        <begin position="52"/>
        <end position="79"/>
    </location>
</feature>
<feature type="transmembrane region" description="Helical" evidence="1">
    <location>
        <begin position="91"/>
        <end position="112"/>
    </location>
</feature>
<dbReference type="OrthoDB" id="2501127at2759"/>
<keyword evidence="3" id="KW-1185">Reference proteome</keyword>
<dbReference type="PROSITE" id="PS51257">
    <property type="entry name" value="PROKAR_LIPOPROTEIN"/>
    <property type="match status" value="1"/>
</dbReference>